<dbReference type="PROSITE" id="PS51318">
    <property type="entry name" value="TAT"/>
    <property type="match status" value="1"/>
</dbReference>
<keyword evidence="8" id="KW-0131">Cell cycle</keyword>
<dbReference type="EMBL" id="CP038631">
    <property type="protein sequence ID" value="QCC45007.1"/>
    <property type="molecule type" value="Genomic_DNA"/>
</dbReference>
<dbReference type="CDD" id="cd04202">
    <property type="entry name" value="CuRO_D2_2dMcoN_like"/>
    <property type="match status" value="1"/>
</dbReference>
<dbReference type="InterPro" id="IPR011707">
    <property type="entry name" value="Cu-oxidase-like_N"/>
</dbReference>
<evidence type="ECO:0000259" key="5">
    <source>
        <dbReference type="Pfam" id="PF07731"/>
    </source>
</evidence>
<organism evidence="7 9">
    <name type="scientific">Halobacterium salinarum (strain ATCC 33171 / DSM 3754 / JCM 8978 / NBRC 102687 / NCIMB 764 / 91-R6)</name>
    <dbReference type="NCBI Taxonomy" id="2597657"/>
    <lineage>
        <taxon>Archaea</taxon>
        <taxon>Methanobacteriati</taxon>
        <taxon>Methanobacteriota</taxon>
        <taxon>Stenosarchaea group</taxon>
        <taxon>Halobacteria</taxon>
        <taxon>Halobacteriales</taxon>
        <taxon>Halobacteriaceae</taxon>
        <taxon>Halobacterium</taxon>
    </lineage>
</organism>
<dbReference type="GO" id="GO:0051301">
    <property type="term" value="P:cell division"/>
    <property type="evidence" value="ECO:0007669"/>
    <property type="project" value="UniProtKB-KW"/>
</dbReference>
<dbReference type="InterPro" id="IPR006311">
    <property type="entry name" value="TAT_signal"/>
</dbReference>
<evidence type="ECO:0000256" key="3">
    <source>
        <dbReference type="ARBA" id="ARBA00023008"/>
    </source>
</evidence>
<protein>
    <submittedName>
        <fullName evidence="8">Multicopper oxidase with three cupredoxin domains (Includes cell division protein FtsP and spore coat protein CotA)</fullName>
    </submittedName>
    <submittedName>
        <fullName evidence="7">Putative copper-containing oxidoreductase</fullName>
    </submittedName>
</protein>
<dbReference type="PANTHER" id="PTHR11709">
    <property type="entry name" value="MULTI-COPPER OXIDASE"/>
    <property type="match status" value="1"/>
</dbReference>
<keyword evidence="3" id="KW-0186">Copper</keyword>
<dbReference type="RefSeq" id="WP_136361417.1">
    <property type="nucleotide sequence ID" value="NZ_VRYN01000003.1"/>
</dbReference>
<dbReference type="Proteomes" id="UP000323075">
    <property type="component" value="Unassembled WGS sequence"/>
</dbReference>
<reference evidence="8 10" key="2">
    <citation type="submission" date="2019-07" db="EMBL/GenBank/DDBJ databases">
        <title>Genomic Encyclopedia of Archaeal and Bacterial Type Strains, Phase II (KMG-II): from individual species to whole genera.</title>
        <authorList>
            <person name="Goeker M."/>
        </authorList>
    </citation>
    <scope>NUCLEOTIDE SEQUENCE [LARGE SCALE GENOMIC DNA]</scope>
    <source>
        <strain evidence="8 10">DSM 3754</strain>
    </source>
</reference>
<proteinExistence type="predicted"/>
<feature type="domain" description="Plastocyanin-like" evidence="6">
    <location>
        <begin position="108"/>
        <end position="202"/>
    </location>
</feature>
<dbReference type="InterPro" id="IPR045087">
    <property type="entry name" value="Cu-oxidase_fam"/>
</dbReference>
<keyword evidence="8" id="KW-0132">Cell division</keyword>
<accession>A0A4D6GXM8</accession>
<evidence type="ECO:0000256" key="4">
    <source>
        <dbReference type="SAM" id="MobiDB-lite"/>
    </source>
</evidence>
<keyword evidence="8" id="KW-0946">Virion</keyword>
<evidence type="ECO:0000313" key="9">
    <source>
        <dbReference type="Proteomes" id="UP000296216"/>
    </source>
</evidence>
<evidence type="ECO:0000313" key="10">
    <source>
        <dbReference type="Proteomes" id="UP000323075"/>
    </source>
</evidence>
<keyword evidence="2" id="KW-0560">Oxidoreductase</keyword>
<dbReference type="GO" id="GO:0016491">
    <property type="term" value="F:oxidoreductase activity"/>
    <property type="evidence" value="ECO:0007669"/>
    <property type="project" value="InterPro"/>
</dbReference>
<dbReference type="Pfam" id="PF07731">
    <property type="entry name" value="Cu-oxidase_2"/>
    <property type="match status" value="1"/>
</dbReference>
<keyword evidence="8" id="KW-0167">Capsid protein</keyword>
<dbReference type="Gene3D" id="2.60.40.420">
    <property type="entry name" value="Cupredoxins - blue copper proteins"/>
    <property type="match status" value="1"/>
</dbReference>
<feature type="domain" description="Plastocyanin-like" evidence="5">
    <location>
        <begin position="239"/>
        <end position="347"/>
    </location>
</feature>
<dbReference type="InterPro" id="IPR008972">
    <property type="entry name" value="Cupredoxin"/>
</dbReference>
<dbReference type="EMBL" id="VRYN01000003">
    <property type="protein sequence ID" value="TYO76120.1"/>
    <property type="molecule type" value="Genomic_DNA"/>
</dbReference>
<reference evidence="7" key="3">
    <citation type="journal article" name="MicrobiologyOpen">
        <title>Whole-genome comparison between the type strain of Halobacterium salinarum (DSM 3754(T)) and the laboratory strains R1 and NRC-1.</title>
        <authorList>
            <person name="Pfeiffer F."/>
            <person name="Losensky G."/>
            <person name="Marchfelder A."/>
            <person name="Habermann B."/>
            <person name="Dyall-Smith M."/>
        </authorList>
    </citation>
    <scope>NUCLEOTIDE SEQUENCE</scope>
    <source>
        <strain evidence="7">91-R6</strain>
    </source>
</reference>
<evidence type="ECO:0000256" key="1">
    <source>
        <dbReference type="ARBA" id="ARBA00022723"/>
    </source>
</evidence>
<evidence type="ECO:0000313" key="7">
    <source>
        <dbReference type="EMBL" id="QCC45007.1"/>
    </source>
</evidence>
<feature type="region of interest" description="Disordered" evidence="4">
    <location>
        <begin position="32"/>
        <end position="62"/>
    </location>
</feature>
<evidence type="ECO:0000259" key="6">
    <source>
        <dbReference type="Pfam" id="PF07732"/>
    </source>
</evidence>
<gene>
    <name evidence="8" type="ORF">APQ99_01675</name>
    <name evidence="7" type="ORF">HBSAL_06765</name>
</gene>
<dbReference type="SUPFAM" id="SSF49503">
    <property type="entry name" value="Cupredoxins"/>
    <property type="match status" value="2"/>
</dbReference>
<name>A0A4D6GXM8_HALS9</name>
<dbReference type="Pfam" id="PF07732">
    <property type="entry name" value="Cu-oxidase_3"/>
    <property type="match status" value="1"/>
</dbReference>
<dbReference type="InterPro" id="IPR011706">
    <property type="entry name" value="Cu-oxidase_C"/>
</dbReference>
<dbReference type="GO" id="GO:0005507">
    <property type="term" value="F:copper ion binding"/>
    <property type="evidence" value="ECO:0007669"/>
    <property type="project" value="InterPro"/>
</dbReference>
<dbReference type="GeneID" id="62884548"/>
<reference evidence="7 9" key="1">
    <citation type="journal article" date="2019" name="Microbiol. Resour. Announc.">
        <title>The Genome Sequence of the Halobacterium salinarum Type Strain Is Closely Related to That of Laboratory Strains NRC-1 and R1.</title>
        <authorList>
            <person name="Pfeiffer F."/>
            <person name="Marchfelder A."/>
            <person name="Habermann B."/>
            <person name="Dyall-Smith M.L."/>
        </authorList>
    </citation>
    <scope>NUCLEOTIDE SEQUENCE [LARGE SCALE GENOMIC DNA]</scope>
    <source>
        <strain evidence="7">91-R6</strain>
        <strain evidence="9">ATCC 33171 / DSM 3754 / JCM 8978 / NBRC 102687 / NCIMB 764 / 91-R6</strain>
    </source>
</reference>
<sequence>MTDQIGAPGLGISRRDFVAATAGVGTAAIAGCTAPDGGESVTDTTTAAKQSGLPTTSPPEVVDATEQGNQVTLKSVPAVHDVHPLDSMGGPVKLPRVWAFATEDGDPSVPGPIVRTEEGQDIEVTLDNTDGKRPHTLHFHGSQTAWEDDGVPTTTGIRVGPGEKHTYTIPANVPGTHLYHCHYQTQRHIDMGMYGIFRIDPKGYEPADKEYFMTVKDWDSRLNRSMAGEDVDYSPRTRNPDVFTVNGKSAPRTLHPEDGSPVIVEQGDTVRLHLVNGGYMNHPLHIHNHRFRMVEKDGGQIPAAAQHTMDITDMAPAERHTIEFQADADPGIYLMHCHKVNHVMNGTFYPGGMLSGIVYKDAMDSDIFGKLMDFAGYDA</sequence>
<feature type="compositionally biased region" description="Polar residues" evidence="4">
    <location>
        <begin position="41"/>
        <end position="55"/>
    </location>
</feature>
<keyword evidence="1" id="KW-0479">Metal-binding</keyword>
<evidence type="ECO:0000313" key="8">
    <source>
        <dbReference type="EMBL" id="TYO76120.1"/>
    </source>
</evidence>
<evidence type="ECO:0000256" key="2">
    <source>
        <dbReference type="ARBA" id="ARBA00023002"/>
    </source>
</evidence>
<dbReference type="Proteomes" id="UP000296216">
    <property type="component" value="Chromosome"/>
</dbReference>
<dbReference type="AlphaFoldDB" id="A0A4D6GXM8"/>
<dbReference type="PANTHER" id="PTHR11709:SF394">
    <property type="entry name" value="FI03373P-RELATED"/>
    <property type="match status" value="1"/>
</dbReference>